<sequence length="146" mass="14933">MQGLVLDFGGVLAGPGADGRLMAGVVAAARRDGVRTAILSNDPGGPRAQPLRDLEGAFVDVVVISGDVGTAKPDRRIYELTADRLGLAPSACIFVDDLIGNVRGAVAAGMVGVHHADPESAAEEIAILLDSDSRLSGAKVARNRGH</sequence>
<dbReference type="GO" id="GO:0016787">
    <property type="term" value="F:hydrolase activity"/>
    <property type="evidence" value="ECO:0007669"/>
    <property type="project" value="UniProtKB-KW"/>
</dbReference>
<reference evidence="3" key="2">
    <citation type="journal article" date="2020" name="Environ. Microbiol.">
        <title>The novel and transferable erm(51) gene confers Macrolides, Lincosamides, and Streptogramins B (MLSB) resistance to clonal Rhodococcus equi in the environment.</title>
        <authorList>
            <person name="Huber L."/>
            <person name="Giguere S."/>
            <person name="Slovis N.M."/>
            <person name="Alvarez-Narvaez S."/>
            <person name="Hart K.A."/>
            <person name="Greiter M."/>
            <person name="Morris E.R.A."/>
            <person name="Cohen N.D."/>
        </authorList>
    </citation>
    <scope>NUCLEOTIDE SEQUENCE</scope>
    <source>
        <strain evidence="2">Lh_116_1</strain>
        <strain evidence="3">Lh_16_1</strain>
    </source>
</reference>
<organism evidence="3 4">
    <name type="scientific">Rhodococcus hoagii</name>
    <name type="common">Corynebacterium equii</name>
    <dbReference type="NCBI Taxonomy" id="43767"/>
    <lineage>
        <taxon>Bacteria</taxon>
        <taxon>Bacillati</taxon>
        <taxon>Actinomycetota</taxon>
        <taxon>Actinomycetes</taxon>
        <taxon>Mycobacteriales</taxon>
        <taxon>Nocardiaceae</taxon>
        <taxon>Prescottella</taxon>
    </lineage>
</organism>
<dbReference type="PANTHER" id="PTHR43611">
    <property type="entry name" value="ALPHA-D-GLUCOSE 1-PHOSPHATE PHOSPHATASE"/>
    <property type="match status" value="1"/>
</dbReference>
<dbReference type="Pfam" id="PF00702">
    <property type="entry name" value="Hydrolase"/>
    <property type="match status" value="1"/>
</dbReference>
<proteinExistence type="predicted"/>
<dbReference type="PANTHER" id="PTHR43611:SF3">
    <property type="entry name" value="FLAVIN MONONUCLEOTIDE HYDROLASE 1, CHLOROPLATIC"/>
    <property type="match status" value="1"/>
</dbReference>
<dbReference type="InterPro" id="IPR006439">
    <property type="entry name" value="HAD-SF_hydro_IA"/>
</dbReference>
<name>A0A9Q5F5W2_RHOHA</name>
<dbReference type="EMBL" id="WVBC01000030">
    <property type="protein sequence ID" value="NKT78334.1"/>
    <property type="molecule type" value="Genomic_DNA"/>
</dbReference>
<keyword evidence="3" id="KW-0378">Hydrolase</keyword>
<dbReference type="NCBIfam" id="TIGR01549">
    <property type="entry name" value="HAD-SF-IA-v1"/>
    <property type="match status" value="1"/>
</dbReference>
<dbReference type="InterPro" id="IPR036412">
    <property type="entry name" value="HAD-like_sf"/>
</dbReference>
<dbReference type="Gene3D" id="3.40.50.1000">
    <property type="entry name" value="HAD superfamily/HAD-like"/>
    <property type="match status" value="1"/>
</dbReference>
<evidence type="ECO:0000313" key="4">
    <source>
        <dbReference type="Proteomes" id="UP000608063"/>
    </source>
</evidence>
<dbReference type="Proteomes" id="UP000608063">
    <property type="component" value="Unassembled WGS sequence"/>
</dbReference>
<dbReference type="SUPFAM" id="SSF56784">
    <property type="entry name" value="HAD-like"/>
    <property type="match status" value="1"/>
</dbReference>
<evidence type="ECO:0000313" key="2">
    <source>
        <dbReference type="EMBL" id="NKT78334.1"/>
    </source>
</evidence>
<comment type="caution">
    <text evidence="3">The sequence shown here is derived from an EMBL/GenBank/DDBJ whole genome shotgun (WGS) entry which is preliminary data.</text>
</comment>
<dbReference type="RefSeq" id="WP_081186847.1">
    <property type="nucleotide sequence ID" value="NZ_CP095477.1"/>
</dbReference>
<dbReference type="Proteomes" id="UP000808906">
    <property type="component" value="Unassembled WGS sequence"/>
</dbReference>
<reference evidence="1" key="1">
    <citation type="submission" date="2019-11" db="EMBL/GenBank/DDBJ databases">
        <title>Spread of Macrolides and rifampicin resistant Rhodococcus equi in clinical isolates in the USA.</title>
        <authorList>
            <person name="Alvarez-Narvaez S."/>
            <person name="Huber L."/>
            <person name="Cohen N.D."/>
            <person name="Slovis N."/>
            <person name="Greiter M."/>
            <person name="Giguere S."/>
            <person name="Hart K."/>
        </authorList>
    </citation>
    <scope>NUCLEOTIDE SEQUENCE</scope>
    <source>
        <strain evidence="1">Lh_17</strain>
    </source>
</reference>
<dbReference type="Proteomes" id="UP000603463">
    <property type="component" value="Unassembled WGS sequence"/>
</dbReference>
<gene>
    <name evidence="1" type="ORF">GS441_08470</name>
    <name evidence="2" type="ORF">GS882_09510</name>
    <name evidence="3" type="ORF">GS947_21445</name>
</gene>
<accession>A0A9Q5F5W2</accession>
<dbReference type="InterPro" id="IPR023214">
    <property type="entry name" value="HAD_sf"/>
</dbReference>
<protein>
    <submittedName>
        <fullName evidence="3">HAD-IA family hydrolase</fullName>
    </submittedName>
</protein>
<evidence type="ECO:0000313" key="1">
    <source>
        <dbReference type="EMBL" id="MBM4565466.1"/>
    </source>
</evidence>
<evidence type="ECO:0000313" key="3">
    <source>
        <dbReference type="EMBL" id="NKW44063.1"/>
    </source>
</evidence>
<dbReference type="NCBIfam" id="TIGR01509">
    <property type="entry name" value="HAD-SF-IA-v3"/>
    <property type="match status" value="1"/>
</dbReference>
<dbReference type="EMBL" id="WVDC01000014">
    <property type="protein sequence ID" value="NKW44063.1"/>
    <property type="molecule type" value="Genomic_DNA"/>
</dbReference>
<dbReference type="AlphaFoldDB" id="A0A9Q5F5W2"/>
<dbReference type="EMBL" id="WUXR01000002">
    <property type="protein sequence ID" value="MBM4565466.1"/>
    <property type="molecule type" value="Genomic_DNA"/>
</dbReference>